<gene>
    <name evidence="1" type="ORF">QR90_06635</name>
</gene>
<accession>A0A0A7KFA6</accession>
<name>A0A0A7KFA6_9DEIO</name>
<organism evidence="1 2">
    <name type="scientific">Deinococcus radiopugnans</name>
    <dbReference type="NCBI Taxonomy" id="57497"/>
    <lineage>
        <taxon>Bacteria</taxon>
        <taxon>Thermotogati</taxon>
        <taxon>Deinococcota</taxon>
        <taxon>Deinococci</taxon>
        <taxon>Deinococcales</taxon>
        <taxon>Deinococcaceae</taxon>
        <taxon>Deinococcus</taxon>
    </lineage>
</organism>
<dbReference type="AlphaFoldDB" id="A0A0A7KFA6"/>
<proteinExistence type="predicted"/>
<evidence type="ECO:0000313" key="1">
    <source>
        <dbReference type="EMBL" id="AIZ44847.1"/>
    </source>
</evidence>
<dbReference type="RefSeq" id="WP_039683237.1">
    <property type="nucleotide sequence ID" value="NZ_CP010028.1"/>
</dbReference>
<reference evidence="2" key="1">
    <citation type="submission" date="2014-11" db="EMBL/GenBank/DDBJ databases">
        <title>Hymenobacter sp. DG25B genome submission.</title>
        <authorList>
            <person name="Jung H.-Y."/>
            <person name="Kim M.K."/>
            <person name="Srinivasan S."/>
            <person name="Lim S."/>
        </authorList>
    </citation>
    <scope>NUCLEOTIDE SEQUENCE [LARGE SCALE GENOMIC DNA]</scope>
    <source>
        <strain evidence="2">DY59</strain>
    </source>
</reference>
<dbReference type="EMBL" id="CP010028">
    <property type="protein sequence ID" value="AIZ44847.1"/>
    <property type="molecule type" value="Genomic_DNA"/>
</dbReference>
<dbReference type="STRING" id="1182571.QR90_06635"/>
<dbReference type="KEGG" id="dsw:QR90_06635"/>
<evidence type="ECO:0000313" key="2">
    <source>
        <dbReference type="Proteomes" id="UP000030634"/>
    </source>
</evidence>
<dbReference type="HOGENOM" id="CLU_1406726_0_0_0"/>
<protein>
    <submittedName>
        <fullName evidence="1">Uncharacterized protein</fullName>
    </submittedName>
</protein>
<sequence length="193" mass="21159">MQIELKTINSEARADSRDIAQADFQQPSAYTLLAAATQAALNGEMAVAAELIRTARLVATPDQQDNVQLLSSAVVGELGRVAKGRRPSRANPHNEFRVVHFWFRNNMEVVIQGGQFVKASRVVGYNPDFMVSVAGECRPVECKLTFNARALNQLLAYLSAYGAGHGYAVGIRLTCKLPDNITFIQCPLEARHD</sequence>
<dbReference type="Proteomes" id="UP000030634">
    <property type="component" value="Chromosome"/>
</dbReference>